<keyword evidence="3" id="KW-1185">Reference proteome</keyword>
<feature type="region of interest" description="Disordered" evidence="1">
    <location>
        <begin position="1"/>
        <end position="23"/>
    </location>
</feature>
<evidence type="ECO:0000313" key="2">
    <source>
        <dbReference type="EMBL" id="OQE82545.1"/>
    </source>
</evidence>
<comment type="caution">
    <text evidence="2">The sequence shown here is derived from an EMBL/GenBank/DDBJ whole genome shotgun (WGS) entry which is preliminary data.</text>
</comment>
<evidence type="ECO:0000256" key="1">
    <source>
        <dbReference type="SAM" id="MobiDB-lite"/>
    </source>
</evidence>
<organism evidence="2 3">
    <name type="scientific">Penicillium nalgiovense</name>
    <dbReference type="NCBI Taxonomy" id="60175"/>
    <lineage>
        <taxon>Eukaryota</taxon>
        <taxon>Fungi</taxon>
        <taxon>Dikarya</taxon>
        <taxon>Ascomycota</taxon>
        <taxon>Pezizomycotina</taxon>
        <taxon>Eurotiomycetes</taxon>
        <taxon>Eurotiomycetidae</taxon>
        <taxon>Eurotiales</taxon>
        <taxon>Aspergillaceae</taxon>
        <taxon>Penicillium</taxon>
    </lineage>
</organism>
<sequence length="89" mass="9741">MRKRTAGVAESSGDEPDRKKRLTEEMVEGNGFLLLSISDKYAMDTADQLPVMSVPAQTDLEYTETVSTEQVPTEAEDTDSPARLSTTLS</sequence>
<accession>A0A1V6Y5B1</accession>
<evidence type="ECO:0000313" key="3">
    <source>
        <dbReference type="Proteomes" id="UP000191691"/>
    </source>
</evidence>
<reference evidence="3" key="1">
    <citation type="journal article" date="2017" name="Nat. Microbiol.">
        <title>Global analysis of biosynthetic gene clusters reveals vast potential of secondary metabolite production in Penicillium species.</title>
        <authorList>
            <person name="Nielsen J.C."/>
            <person name="Grijseels S."/>
            <person name="Prigent S."/>
            <person name="Ji B."/>
            <person name="Dainat J."/>
            <person name="Nielsen K.F."/>
            <person name="Frisvad J.C."/>
            <person name="Workman M."/>
            <person name="Nielsen J."/>
        </authorList>
    </citation>
    <scope>NUCLEOTIDE SEQUENCE [LARGE SCALE GENOMIC DNA]</scope>
    <source>
        <strain evidence="3">IBT 13039</strain>
    </source>
</reference>
<dbReference type="EMBL" id="MOOB01000036">
    <property type="protein sequence ID" value="OQE82545.1"/>
    <property type="molecule type" value="Genomic_DNA"/>
</dbReference>
<protein>
    <submittedName>
        <fullName evidence="2">Uncharacterized protein</fullName>
    </submittedName>
</protein>
<proteinExistence type="predicted"/>
<name>A0A1V6Y5B1_PENNA</name>
<feature type="region of interest" description="Disordered" evidence="1">
    <location>
        <begin position="63"/>
        <end position="89"/>
    </location>
</feature>
<dbReference type="Proteomes" id="UP000191691">
    <property type="component" value="Unassembled WGS sequence"/>
</dbReference>
<gene>
    <name evidence="2" type="ORF">PENNAL_c0036G05015</name>
</gene>
<dbReference type="STRING" id="60175.A0A1V6Y5B1"/>
<dbReference type="AlphaFoldDB" id="A0A1V6Y5B1"/>